<keyword evidence="8 16" id="KW-0963">Cytoplasm</keyword>
<evidence type="ECO:0000259" key="20">
    <source>
        <dbReference type="Pfam" id="PF00391"/>
    </source>
</evidence>
<keyword evidence="24" id="KW-1185">Reference proteome</keyword>
<evidence type="ECO:0000256" key="1">
    <source>
        <dbReference type="ARBA" id="ARBA00000683"/>
    </source>
</evidence>
<organism evidence="23 24">
    <name type="scientific">Bauldia litoralis</name>
    <dbReference type="NCBI Taxonomy" id="665467"/>
    <lineage>
        <taxon>Bacteria</taxon>
        <taxon>Pseudomonadati</taxon>
        <taxon>Pseudomonadota</taxon>
        <taxon>Alphaproteobacteria</taxon>
        <taxon>Hyphomicrobiales</taxon>
        <taxon>Kaistiaceae</taxon>
        <taxon>Bauldia</taxon>
    </lineage>
</organism>
<dbReference type="InterPro" id="IPR000121">
    <property type="entry name" value="PEP_util_C"/>
</dbReference>
<keyword evidence="9 16" id="KW-0762">Sugar transport</keyword>
<feature type="domain" description="Phosphotransferase system enzyme I N-terminal" evidence="22">
    <location>
        <begin position="8"/>
        <end position="123"/>
    </location>
</feature>
<dbReference type="SUPFAM" id="SSF52009">
    <property type="entry name" value="Phosphohistidine domain"/>
    <property type="match status" value="1"/>
</dbReference>
<dbReference type="SUPFAM" id="SSF47831">
    <property type="entry name" value="Enzyme I of the PEP:sugar phosphotransferase system HPr-binding (sub)domain"/>
    <property type="match status" value="1"/>
</dbReference>
<evidence type="ECO:0000259" key="22">
    <source>
        <dbReference type="Pfam" id="PF05524"/>
    </source>
</evidence>
<dbReference type="InterPro" id="IPR036618">
    <property type="entry name" value="PtsI_HPr-bd_sf"/>
</dbReference>
<evidence type="ECO:0000256" key="9">
    <source>
        <dbReference type="ARBA" id="ARBA00022597"/>
    </source>
</evidence>
<dbReference type="PIRSF" id="PIRSF000732">
    <property type="entry name" value="PTS_enzyme_I"/>
    <property type="match status" value="1"/>
</dbReference>
<feature type="domain" description="PEP-utilising enzyme C-terminal" evidence="21">
    <location>
        <begin position="247"/>
        <end position="529"/>
    </location>
</feature>
<dbReference type="PANTHER" id="PTHR46244:SF6">
    <property type="entry name" value="PHOSPHOENOLPYRUVATE-PROTEIN PHOSPHOTRANSFERASE"/>
    <property type="match status" value="1"/>
</dbReference>
<feature type="binding site" evidence="19">
    <location>
        <position position="422"/>
    </location>
    <ligand>
        <name>Mg(2+)</name>
        <dbReference type="ChEBI" id="CHEBI:18420"/>
    </ligand>
</feature>
<dbReference type="GO" id="GO:0046872">
    <property type="term" value="F:metal ion binding"/>
    <property type="evidence" value="ECO:0007669"/>
    <property type="project" value="UniProtKB-KW"/>
</dbReference>
<dbReference type="Gene3D" id="3.50.30.10">
    <property type="entry name" value="Phosphohistidine domain"/>
    <property type="match status" value="1"/>
</dbReference>
<feature type="active site" description="Proton donor" evidence="17">
    <location>
        <position position="492"/>
    </location>
</feature>
<dbReference type="InterPro" id="IPR036637">
    <property type="entry name" value="Phosphohistidine_dom_sf"/>
</dbReference>
<dbReference type="InterPro" id="IPR015813">
    <property type="entry name" value="Pyrv/PenolPyrv_kinase-like_dom"/>
</dbReference>
<keyword evidence="12 16" id="KW-0479">Metal-binding</keyword>
<comment type="catalytic activity">
    <reaction evidence="1 16">
        <text>L-histidyl-[protein] + phosphoenolpyruvate = N(pros)-phospho-L-histidyl-[protein] + pyruvate</text>
        <dbReference type="Rhea" id="RHEA:23880"/>
        <dbReference type="Rhea" id="RHEA-COMP:9745"/>
        <dbReference type="Rhea" id="RHEA-COMP:9746"/>
        <dbReference type="ChEBI" id="CHEBI:15361"/>
        <dbReference type="ChEBI" id="CHEBI:29979"/>
        <dbReference type="ChEBI" id="CHEBI:58702"/>
        <dbReference type="ChEBI" id="CHEBI:64837"/>
        <dbReference type="EC" id="2.7.3.9"/>
    </reaction>
</comment>
<dbReference type="Gene3D" id="3.20.20.60">
    <property type="entry name" value="Phosphoenolpyruvate-binding domains"/>
    <property type="match status" value="1"/>
</dbReference>
<keyword evidence="13 16" id="KW-0418">Kinase</keyword>
<evidence type="ECO:0000256" key="11">
    <source>
        <dbReference type="ARBA" id="ARBA00022683"/>
    </source>
</evidence>
<keyword evidence="10 16" id="KW-0808">Transferase</keyword>
<dbReference type="PRINTS" id="PR01736">
    <property type="entry name" value="PHPHTRNFRASE"/>
</dbReference>
<sequence length="535" mass="55915">MRPAVERRGHVAAPGIAAGPVVRLDRTGGLRREPSGDPARERADLEAAIASSIVAIADLAATLEGEAADILDFQIAMLEDDALSSSAFAAIAKGVDAGTAWSDAIQVQVADYEATADEYFRARAADLADIRDRVLRALAHDGDTATPPGAVLAGNDVTPSRFLSVDWASGGGLALFAGSASSHVAMLARSRGVPMVVGTGPIDLGDNDIAIVDGEAGRIVLNPGAEDWAAYEATRADTVARSGREDAVLRLPARTRDGRRLSVMINVAEPEELDALDPTTCDGIGLVRTEFLFHRPQGLPDEETQYRAYRRIVEWAAGRPNVLRTLDAGGDKPVPGLTIDDESNPFLGTRGIRLSLACPDVFMVQLRAMARAAALGDVKVMLPMVTVPQEIDQAAALLNRAVADLEAEGVACRRPALGIMVEVPAVAIEPALYANADFFSIGSNDLTQYVTASARDIAAVSTLNDAGHPAILSLIRRVVDVGREIGRDVSLCGDMGSDPAHIPALVGAGLATLSVAPPLVGRTKLAIAETGAEAS</sequence>
<evidence type="ECO:0000256" key="3">
    <source>
        <dbReference type="ARBA" id="ARBA00004496"/>
    </source>
</evidence>
<comment type="subcellular location">
    <subcellularLocation>
        <location evidence="3 16">Cytoplasm</location>
    </subcellularLocation>
</comment>
<dbReference type="InterPro" id="IPR050499">
    <property type="entry name" value="PEP-utilizing_PTS_enzyme"/>
</dbReference>
<dbReference type="InterPro" id="IPR040442">
    <property type="entry name" value="Pyrv_kinase-like_dom_sf"/>
</dbReference>
<feature type="binding site" evidence="18">
    <location>
        <position position="324"/>
    </location>
    <ligand>
        <name>phosphoenolpyruvate</name>
        <dbReference type="ChEBI" id="CHEBI:58702"/>
    </ligand>
</feature>
<evidence type="ECO:0000259" key="21">
    <source>
        <dbReference type="Pfam" id="PF02896"/>
    </source>
</evidence>
<evidence type="ECO:0000313" key="23">
    <source>
        <dbReference type="EMBL" id="SDB36709.1"/>
    </source>
</evidence>
<evidence type="ECO:0000256" key="4">
    <source>
        <dbReference type="ARBA" id="ARBA00007837"/>
    </source>
</evidence>
<evidence type="ECO:0000256" key="10">
    <source>
        <dbReference type="ARBA" id="ARBA00022679"/>
    </source>
</evidence>
<evidence type="ECO:0000256" key="5">
    <source>
        <dbReference type="ARBA" id="ARBA00012232"/>
    </source>
</evidence>
<protein>
    <recommendedName>
        <fullName evidence="6 16">Phosphoenolpyruvate-protein phosphotransferase</fullName>
        <ecNumber evidence="5 16">2.7.3.9</ecNumber>
    </recommendedName>
    <alternativeName>
        <fullName evidence="15 16">Phosphotransferase system, enzyme I</fullName>
    </alternativeName>
</protein>
<accession>A0A1G6CUY7</accession>
<keyword evidence="11 16" id="KW-0598">Phosphotransferase system</keyword>
<evidence type="ECO:0000256" key="8">
    <source>
        <dbReference type="ARBA" id="ARBA00022490"/>
    </source>
</evidence>
<dbReference type="GO" id="GO:0009401">
    <property type="term" value="P:phosphoenolpyruvate-dependent sugar phosphotransferase system"/>
    <property type="evidence" value="ECO:0007669"/>
    <property type="project" value="UniProtKB-KW"/>
</dbReference>
<evidence type="ECO:0000256" key="7">
    <source>
        <dbReference type="ARBA" id="ARBA00022448"/>
    </source>
</evidence>
<dbReference type="Proteomes" id="UP000199071">
    <property type="component" value="Unassembled WGS sequence"/>
</dbReference>
<name>A0A1G6CUY7_9HYPH</name>
<dbReference type="AlphaFoldDB" id="A0A1G6CUY7"/>
<evidence type="ECO:0000256" key="12">
    <source>
        <dbReference type="ARBA" id="ARBA00022723"/>
    </source>
</evidence>
<evidence type="ECO:0000256" key="16">
    <source>
        <dbReference type="PIRNR" id="PIRNR000732"/>
    </source>
</evidence>
<dbReference type="EMBL" id="FMXQ01000005">
    <property type="protein sequence ID" value="SDB36709.1"/>
    <property type="molecule type" value="Genomic_DNA"/>
</dbReference>
<keyword evidence="14 16" id="KW-0460">Magnesium</keyword>
<dbReference type="InterPro" id="IPR006318">
    <property type="entry name" value="PTS_EI-like"/>
</dbReference>
<evidence type="ECO:0000313" key="24">
    <source>
        <dbReference type="Proteomes" id="UP000199071"/>
    </source>
</evidence>
<evidence type="ECO:0000256" key="13">
    <source>
        <dbReference type="ARBA" id="ARBA00022777"/>
    </source>
</evidence>
<dbReference type="RefSeq" id="WP_090877038.1">
    <property type="nucleotide sequence ID" value="NZ_FMXQ01000005.1"/>
</dbReference>
<dbReference type="GO" id="GO:0005737">
    <property type="term" value="C:cytoplasm"/>
    <property type="evidence" value="ECO:0007669"/>
    <property type="project" value="UniProtKB-SubCell"/>
</dbReference>
<evidence type="ECO:0000256" key="17">
    <source>
        <dbReference type="PIRSR" id="PIRSR000732-1"/>
    </source>
</evidence>
<feature type="binding site" evidence="18">
    <location>
        <begin position="444"/>
        <end position="445"/>
    </location>
    <ligand>
        <name>phosphoenolpyruvate</name>
        <dbReference type="ChEBI" id="CHEBI:58702"/>
    </ligand>
</feature>
<dbReference type="GO" id="GO:0016301">
    <property type="term" value="F:kinase activity"/>
    <property type="evidence" value="ECO:0007669"/>
    <property type="project" value="UniProtKB-KW"/>
</dbReference>
<feature type="binding site" evidence="18">
    <location>
        <position position="288"/>
    </location>
    <ligand>
        <name>phosphoenolpyruvate</name>
        <dbReference type="ChEBI" id="CHEBI:58702"/>
    </ligand>
</feature>
<dbReference type="Gene3D" id="1.10.274.10">
    <property type="entry name" value="PtsI, HPr-binding domain"/>
    <property type="match status" value="1"/>
</dbReference>
<comment type="similarity">
    <text evidence="4 16">Belongs to the PEP-utilizing enzyme family.</text>
</comment>
<dbReference type="GO" id="GO:0008965">
    <property type="term" value="F:phosphoenolpyruvate-protein phosphotransferase activity"/>
    <property type="evidence" value="ECO:0007669"/>
    <property type="project" value="UniProtKB-EC"/>
</dbReference>
<dbReference type="NCBIfam" id="TIGR01417">
    <property type="entry name" value="PTS_I_fam"/>
    <property type="match status" value="1"/>
</dbReference>
<comment type="cofactor">
    <cofactor evidence="2 16 19">
        <name>Mg(2+)</name>
        <dbReference type="ChEBI" id="CHEBI:18420"/>
    </cofactor>
</comment>
<feature type="binding site" evidence="19">
    <location>
        <position position="445"/>
    </location>
    <ligand>
        <name>Mg(2+)</name>
        <dbReference type="ChEBI" id="CHEBI:18420"/>
    </ligand>
</feature>
<keyword evidence="7 16" id="KW-0813">Transport</keyword>
<evidence type="ECO:0000256" key="19">
    <source>
        <dbReference type="PIRSR" id="PIRSR000732-3"/>
    </source>
</evidence>
<dbReference type="EC" id="2.7.3.9" evidence="5 16"/>
<evidence type="ECO:0000256" key="15">
    <source>
        <dbReference type="ARBA" id="ARBA00033235"/>
    </source>
</evidence>
<dbReference type="STRING" id="665467.SAMN02982931_02786"/>
<dbReference type="InterPro" id="IPR008731">
    <property type="entry name" value="PTS_EIN"/>
</dbReference>
<feature type="binding site" evidence="18">
    <location>
        <position position="455"/>
    </location>
    <ligand>
        <name>phosphoenolpyruvate</name>
        <dbReference type="ChEBI" id="CHEBI:58702"/>
    </ligand>
</feature>
<reference evidence="23 24" key="1">
    <citation type="submission" date="2016-10" db="EMBL/GenBank/DDBJ databases">
        <authorList>
            <person name="de Groot N.N."/>
        </authorList>
    </citation>
    <scope>NUCLEOTIDE SEQUENCE [LARGE SCALE GENOMIC DNA]</scope>
    <source>
        <strain evidence="23 24">ATCC 35022</strain>
    </source>
</reference>
<comment type="function">
    <text evidence="16">General (non sugar-specific) component of the phosphoenolpyruvate-dependent sugar phosphotransferase system (sugar PTS). This major carbohydrate active-transport system catalyzes the phosphorylation of incoming sugar substrates concomitantly with their translocation across the cell membrane. Enzyme I transfers the phosphoryl group from phosphoenolpyruvate (PEP) to the phosphoryl carrier protein (HPr).</text>
</comment>
<gene>
    <name evidence="23" type="ORF">SAMN02982931_02786</name>
</gene>
<dbReference type="PANTHER" id="PTHR46244">
    <property type="entry name" value="PHOSPHOENOLPYRUVATE-PROTEIN PHOSPHOTRANSFERASE"/>
    <property type="match status" value="1"/>
</dbReference>
<proteinExistence type="inferred from homology"/>
<feature type="domain" description="PEP-utilising enzyme mobile" evidence="20">
    <location>
        <begin position="147"/>
        <end position="217"/>
    </location>
</feature>
<dbReference type="Pfam" id="PF05524">
    <property type="entry name" value="PEP-utilisers_N"/>
    <property type="match status" value="1"/>
</dbReference>
<evidence type="ECO:0000256" key="6">
    <source>
        <dbReference type="ARBA" id="ARBA00016544"/>
    </source>
</evidence>
<dbReference type="InterPro" id="IPR008279">
    <property type="entry name" value="PEP-util_enz_mobile_dom"/>
</dbReference>
<evidence type="ECO:0000256" key="14">
    <source>
        <dbReference type="ARBA" id="ARBA00022842"/>
    </source>
</evidence>
<evidence type="ECO:0000256" key="18">
    <source>
        <dbReference type="PIRSR" id="PIRSR000732-2"/>
    </source>
</evidence>
<dbReference type="InterPro" id="IPR024692">
    <property type="entry name" value="PTS_EI"/>
</dbReference>
<dbReference type="Pfam" id="PF00391">
    <property type="entry name" value="PEP-utilizers"/>
    <property type="match status" value="1"/>
</dbReference>
<feature type="active site" description="Tele-phosphohistidine intermediate" evidence="17">
    <location>
        <position position="183"/>
    </location>
</feature>
<dbReference type="OrthoDB" id="9765468at2"/>
<dbReference type="SUPFAM" id="SSF51621">
    <property type="entry name" value="Phosphoenolpyruvate/pyruvate domain"/>
    <property type="match status" value="1"/>
</dbReference>
<evidence type="ECO:0000256" key="2">
    <source>
        <dbReference type="ARBA" id="ARBA00001946"/>
    </source>
</evidence>
<dbReference type="Pfam" id="PF02896">
    <property type="entry name" value="PEP-utilizers_C"/>
    <property type="match status" value="1"/>
</dbReference>